<proteinExistence type="predicted"/>
<organism evidence="3 4">
    <name type="scientific">Terriglobus roseus</name>
    <dbReference type="NCBI Taxonomy" id="392734"/>
    <lineage>
        <taxon>Bacteria</taxon>
        <taxon>Pseudomonadati</taxon>
        <taxon>Acidobacteriota</taxon>
        <taxon>Terriglobia</taxon>
        <taxon>Terriglobales</taxon>
        <taxon>Acidobacteriaceae</taxon>
        <taxon>Terriglobus</taxon>
    </lineage>
</organism>
<dbReference type="RefSeq" id="WP_083345386.1">
    <property type="nucleotide sequence ID" value="NZ_LT629690.1"/>
</dbReference>
<dbReference type="CDD" id="cd07341">
    <property type="entry name" value="M56_BlaR1_MecR1_like"/>
    <property type="match status" value="1"/>
</dbReference>
<keyword evidence="1" id="KW-1133">Transmembrane helix</keyword>
<accession>A0A1G7L822</accession>
<evidence type="ECO:0000259" key="2">
    <source>
        <dbReference type="Pfam" id="PF05569"/>
    </source>
</evidence>
<feature type="transmembrane region" description="Helical" evidence="1">
    <location>
        <begin position="47"/>
        <end position="68"/>
    </location>
</feature>
<dbReference type="EMBL" id="LT629690">
    <property type="protein sequence ID" value="SDF45169.1"/>
    <property type="molecule type" value="Genomic_DNA"/>
</dbReference>
<name>A0A1G7L822_9BACT</name>
<keyword evidence="1" id="KW-0812">Transmembrane</keyword>
<keyword evidence="1" id="KW-0472">Membrane</keyword>
<evidence type="ECO:0000313" key="3">
    <source>
        <dbReference type="EMBL" id="SDF45169.1"/>
    </source>
</evidence>
<feature type="domain" description="Peptidase M56" evidence="2">
    <location>
        <begin position="133"/>
        <end position="320"/>
    </location>
</feature>
<dbReference type="Gene3D" id="3.30.2010.10">
    <property type="entry name" value="Metalloproteases ('zincins'), catalytic domain"/>
    <property type="match status" value="1"/>
</dbReference>
<dbReference type="AlphaFoldDB" id="A0A1G7L822"/>
<dbReference type="Pfam" id="PF05569">
    <property type="entry name" value="Peptidase_M56"/>
    <property type="match status" value="1"/>
</dbReference>
<keyword evidence="4" id="KW-1185">Reference proteome</keyword>
<feature type="transmembrane region" description="Helical" evidence="1">
    <location>
        <begin position="12"/>
        <end position="35"/>
    </location>
</feature>
<dbReference type="PANTHER" id="PTHR34978">
    <property type="entry name" value="POSSIBLE SENSOR-TRANSDUCER PROTEIN BLAR"/>
    <property type="match status" value="1"/>
</dbReference>
<protein>
    <submittedName>
        <fullName evidence="3">BlaR1 peptidase M56</fullName>
    </submittedName>
</protein>
<dbReference type="Proteomes" id="UP000182427">
    <property type="component" value="Chromosome I"/>
</dbReference>
<dbReference type="OrthoDB" id="15218at2"/>
<reference evidence="3 4" key="1">
    <citation type="submission" date="2016-10" db="EMBL/GenBank/DDBJ databases">
        <authorList>
            <person name="de Groot N.N."/>
        </authorList>
    </citation>
    <scope>NUCLEOTIDE SEQUENCE [LARGE SCALE GENOMIC DNA]</scope>
    <source>
        <strain evidence="3 4">GAS232</strain>
    </source>
</reference>
<dbReference type="InterPro" id="IPR052173">
    <property type="entry name" value="Beta-lactam_resp_regulator"/>
</dbReference>
<dbReference type="PANTHER" id="PTHR34978:SF3">
    <property type="entry name" value="SLR0241 PROTEIN"/>
    <property type="match status" value="1"/>
</dbReference>
<gene>
    <name evidence="3" type="ORF">SAMN05444167_2453</name>
</gene>
<sequence length="670" mass="72819">MSAYLGVHTGEVVALGWTLLHFCWQSAGIALLYALVDRCTRNASASVRNGIAVTALALMPLAAIATFVEQERLVVPVQHTVQPSTQVEQQLPVIASRLGTMHTAILNEVPSAAPIVSGGELWIAEHAGVLLPCMDVLWLLGVLLLTVRAAGGWWQLRGLKLRASAAVPPEIQIAFERLKRRYELSRGVLLRMSDEVISPMVFGVWRTVVLVPMSAVAQLTPEQMEAVLAHELAHVRRWDYLVNLMQTVTECLFFFHPAVWWISHRVRDFREVCCDEAATQTCADPAIYAAALLQMEEQRFRQPQLAMALNGNGGTLLQRVRQVMGEKAMEQRQMSGIRMMTAGLALVGLYAVPHVAHSMKMEITPKPAVAPLAEVAPRVTAQPTPEVVIAVKPKVDVATVQSTNIDIADANPELNPAPAPRAVNESSSQEVKQNGMQYLDGMKAAGYPLDLNNDLDEIIRLRSIGVTPEYASAMSQAGMGKPTLKELTTLKAVGVTPDYVKSLKSSSSAPANFRDVISFKTLGVTPEYAQQMESLGLGKPTMHDLTSMKAVGVTPEYAAGLKSAGFTPKDFHELVSMRAVGVTPEYASAMAAAGFSANSSHDLVSMKAQGMTPEYAKWLKANFPNADLHAMRQAITFHIDEKFVADAKAHGFNGTDLDKLTKLKMSGLLN</sequence>
<evidence type="ECO:0000256" key="1">
    <source>
        <dbReference type="SAM" id="Phobius"/>
    </source>
</evidence>
<evidence type="ECO:0000313" key="4">
    <source>
        <dbReference type="Proteomes" id="UP000182427"/>
    </source>
</evidence>
<dbReference type="InterPro" id="IPR008756">
    <property type="entry name" value="Peptidase_M56"/>
</dbReference>